<evidence type="ECO:0000256" key="1">
    <source>
        <dbReference type="ARBA" id="ARBA00008645"/>
    </source>
</evidence>
<dbReference type="Gene3D" id="3.40.50.1820">
    <property type="entry name" value="alpha/beta hydrolase"/>
    <property type="match status" value="1"/>
</dbReference>
<keyword evidence="3" id="KW-1185">Reference proteome</keyword>
<comment type="similarity">
    <text evidence="1">Belongs to the AB hydrolase superfamily.</text>
</comment>
<dbReference type="InterPro" id="IPR029058">
    <property type="entry name" value="AB_hydrolase_fold"/>
</dbReference>
<name>A0ABV6LZM3_9ACTN</name>
<dbReference type="EMBL" id="JBHLUH010000011">
    <property type="protein sequence ID" value="MFC0527871.1"/>
    <property type="molecule type" value="Genomic_DNA"/>
</dbReference>
<dbReference type="RefSeq" id="WP_377248629.1">
    <property type="nucleotide sequence ID" value="NZ_JBHLUH010000011.1"/>
</dbReference>
<dbReference type="Proteomes" id="UP001589867">
    <property type="component" value="Unassembled WGS sequence"/>
</dbReference>
<sequence length="405" mass="44842">MYSHQVFSRGFFRDKDLDYETRVILGRAVHGSSEIGEVLATVDRIGGRDDWRREWTRTARRARAVADSLAARGELSAARPAYLRAATYWSCVVDVYMEHGDESGLMDVFRTQRACWDSFIDSSEGTHVRIEVPYGDGALPGYLLRPDAGGARRPTLVLTNGSGGALSGLWSSGAAGALARGWNAFVYDGPGQQSMLYERGVPARPDWEAVLTPVVDALVARPDIDGGRLAAYGLGQGGYWLPRALAYEHRFVAAVVDPGVVDVSTRWMHALGLSLRGLLDQGEREAFNRDMQVATLLPGLRQTLTSRSRPYGAREDWFDLFTEVRRYVLDEETIGRITTPVMVTNPEGEQFWPGQSERLAKMLGERAELADFTAAEGANLHCQPLARRLTEERMFSWLAPQVEGA</sequence>
<proteinExistence type="inferred from homology"/>
<evidence type="ECO:0000313" key="2">
    <source>
        <dbReference type="EMBL" id="MFC0527871.1"/>
    </source>
</evidence>
<dbReference type="EC" id="3.4.-.-" evidence="2"/>
<protein>
    <submittedName>
        <fullName evidence="2">Alpha/beta hydrolase family protein</fullName>
        <ecNumber evidence="2">3.4.-.-</ecNumber>
    </submittedName>
</protein>
<dbReference type="PANTHER" id="PTHR22946">
    <property type="entry name" value="DIENELACTONE HYDROLASE DOMAIN-CONTAINING PROTEIN-RELATED"/>
    <property type="match status" value="1"/>
</dbReference>
<reference evidence="2 3" key="1">
    <citation type="submission" date="2024-09" db="EMBL/GenBank/DDBJ databases">
        <authorList>
            <person name="Sun Q."/>
            <person name="Mori K."/>
        </authorList>
    </citation>
    <scope>NUCLEOTIDE SEQUENCE [LARGE SCALE GENOMIC DNA]</scope>
    <source>
        <strain evidence="2 3">TBRC 3947</strain>
    </source>
</reference>
<dbReference type="GO" id="GO:0016787">
    <property type="term" value="F:hydrolase activity"/>
    <property type="evidence" value="ECO:0007669"/>
    <property type="project" value="UniProtKB-KW"/>
</dbReference>
<comment type="caution">
    <text evidence="2">The sequence shown here is derived from an EMBL/GenBank/DDBJ whole genome shotgun (WGS) entry which is preliminary data.</text>
</comment>
<dbReference type="PANTHER" id="PTHR22946:SF12">
    <property type="entry name" value="CONIDIAL PIGMENT BIOSYNTHESIS PROTEIN AYG1 (AFU_ORTHOLOGUE AFUA_2G17550)"/>
    <property type="match status" value="1"/>
</dbReference>
<dbReference type="Gene3D" id="1.20.1440.110">
    <property type="entry name" value="acylaminoacyl peptidase"/>
    <property type="match status" value="1"/>
</dbReference>
<organism evidence="2 3">
    <name type="scientific">Phytohabitans kaempferiae</name>
    <dbReference type="NCBI Taxonomy" id="1620943"/>
    <lineage>
        <taxon>Bacteria</taxon>
        <taxon>Bacillati</taxon>
        <taxon>Actinomycetota</taxon>
        <taxon>Actinomycetes</taxon>
        <taxon>Micromonosporales</taxon>
        <taxon>Micromonosporaceae</taxon>
    </lineage>
</organism>
<evidence type="ECO:0000313" key="3">
    <source>
        <dbReference type="Proteomes" id="UP001589867"/>
    </source>
</evidence>
<gene>
    <name evidence="2" type="ORF">ACFFIA_09380</name>
</gene>
<dbReference type="SUPFAM" id="SSF53474">
    <property type="entry name" value="alpha/beta-Hydrolases"/>
    <property type="match status" value="1"/>
</dbReference>
<dbReference type="InterPro" id="IPR050261">
    <property type="entry name" value="FrsA_esterase"/>
</dbReference>
<keyword evidence="2" id="KW-0378">Hydrolase</keyword>
<accession>A0ABV6LZM3</accession>